<sequence length="225" mass="24801">MALEISALVFDAYGTLFDVHSVARKAEALYPGKGDALSRAWRTKQLEYTWLRSLMGNYEDFSRVTLASLEWALESLKIVPGDADKSALFDEYRKLAMFPEVPAALDSFARARPLAILSNGHPDMLEAVVEHNRLRNLFRGGVLSVHAAKVFKPNPATYHLVEERLGVPRALVGFVSSNGWDAAGAKAFGFKAFWVNRTGQPVERLGVRPDAVVPDLASLAEMLAK</sequence>
<dbReference type="SFLD" id="SFLDG01129">
    <property type="entry name" value="C1.5:_HAD__Beta-PGM__Phosphata"/>
    <property type="match status" value="1"/>
</dbReference>
<dbReference type="Proteomes" id="UP000503096">
    <property type="component" value="Chromosome"/>
</dbReference>
<comment type="function">
    <text evidence="3">Catalyzes the hydrolytic dehalogenation of small (S)-2-haloalkanoic acids to yield the corresponding (R)-2-hydroxyalkanoic acids.</text>
</comment>
<dbReference type="InterPro" id="IPR006328">
    <property type="entry name" value="2-HAD"/>
</dbReference>
<comment type="catalytic activity">
    <reaction evidence="3">
        <text>an (S)-2-haloacid + H2O = a (2R)-2-hydroxycarboxylate + a halide anion + H(+)</text>
        <dbReference type="Rhea" id="RHEA:11192"/>
        <dbReference type="ChEBI" id="CHEBI:15377"/>
        <dbReference type="ChEBI" id="CHEBI:15378"/>
        <dbReference type="ChEBI" id="CHEBI:16042"/>
        <dbReference type="ChEBI" id="CHEBI:58314"/>
        <dbReference type="ChEBI" id="CHEBI:137405"/>
        <dbReference type="EC" id="3.8.1.2"/>
    </reaction>
</comment>
<dbReference type="InterPro" id="IPR051540">
    <property type="entry name" value="S-2-haloacid_dehalogenase"/>
</dbReference>
<protein>
    <recommendedName>
        <fullName evidence="3">(S)-2-haloacid dehalogenase</fullName>
        <ecNumber evidence="3">3.8.1.2</ecNumber>
    </recommendedName>
    <alternativeName>
        <fullName evidence="3">2-haloalkanoic acid dehalogenase</fullName>
    </alternativeName>
    <alternativeName>
        <fullName evidence="3">Halocarboxylic acid halidohydrolase</fullName>
    </alternativeName>
    <alternativeName>
        <fullName evidence="3">L-2-haloacid dehalogenase</fullName>
    </alternativeName>
</protein>
<evidence type="ECO:0000256" key="3">
    <source>
        <dbReference type="RuleBase" id="RU368077"/>
    </source>
</evidence>
<dbReference type="InParanoid" id="A0A6M4H973"/>
<dbReference type="PANTHER" id="PTHR43316:SF3">
    <property type="entry name" value="HALOACID DEHALOGENASE, TYPE II (AFU_ORTHOLOGUE AFUA_2G07750)-RELATED"/>
    <property type="match status" value="1"/>
</dbReference>
<dbReference type="Gene3D" id="3.40.50.1000">
    <property type="entry name" value="HAD superfamily/HAD-like"/>
    <property type="match status" value="1"/>
</dbReference>
<dbReference type="Pfam" id="PF00702">
    <property type="entry name" value="Hydrolase"/>
    <property type="match status" value="1"/>
</dbReference>
<dbReference type="NCBIfam" id="TIGR01493">
    <property type="entry name" value="HAD-SF-IA-v2"/>
    <property type="match status" value="1"/>
</dbReference>
<keyword evidence="5" id="KW-1185">Reference proteome</keyword>
<evidence type="ECO:0000313" key="5">
    <source>
        <dbReference type="Proteomes" id="UP000503096"/>
    </source>
</evidence>
<dbReference type="EMBL" id="CP053073">
    <property type="protein sequence ID" value="QJR16126.1"/>
    <property type="molecule type" value="Genomic_DNA"/>
</dbReference>
<accession>A0A6M4H973</accession>
<proteinExistence type="inferred from homology"/>
<dbReference type="PRINTS" id="PR00413">
    <property type="entry name" value="HADHALOGNASE"/>
</dbReference>
<organism evidence="4 5">
    <name type="scientific">Usitatibacter palustris</name>
    <dbReference type="NCBI Taxonomy" id="2732487"/>
    <lineage>
        <taxon>Bacteria</taxon>
        <taxon>Pseudomonadati</taxon>
        <taxon>Pseudomonadota</taxon>
        <taxon>Betaproteobacteria</taxon>
        <taxon>Nitrosomonadales</taxon>
        <taxon>Usitatibacteraceae</taxon>
        <taxon>Usitatibacter</taxon>
    </lineage>
</organism>
<dbReference type="SUPFAM" id="SSF56784">
    <property type="entry name" value="HAD-like"/>
    <property type="match status" value="1"/>
</dbReference>
<dbReference type="KEGG" id="upl:DSM104440_02955"/>
<dbReference type="Gene3D" id="1.10.150.240">
    <property type="entry name" value="Putative phosphatase, domain 2"/>
    <property type="match status" value="1"/>
</dbReference>
<dbReference type="GO" id="GO:0018784">
    <property type="term" value="F:(S)-2-haloacid dehalogenase activity"/>
    <property type="evidence" value="ECO:0007669"/>
    <property type="project" value="UniProtKB-UniRule"/>
</dbReference>
<dbReference type="PANTHER" id="PTHR43316">
    <property type="entry name" value="HYDROLASE, HALOACID DELAHOGENASE-RELATED"/>
    <property type="match status" value="1"/>
</dbReference>
<dbReference type="CDD" id="cd02588">
    <property type="entry name" value="HAD_L2-DEX"/>
    <property type="match status" value="1"/>
</dbReference>
<dbReference type="SFLD" id="SFLDG01135">
    <property type="entry name" value="C1.5.6:_HAD__Beta-PGM__Phospha"/>
    <property type="match status" value="1"/>
</dbReference>
<dbReference type="NCBIfam" id="TIGR01428">
    <property type="entry name" value="HAD_type_II"/>
    <property type="match status" value="1"/>
</dbReference>
<evidence type="ECO:0000256" key="1">
    <source>
        <dbReference type="ARBA" id="ARBA00008106"/>
    </source>
</evidence>
<comment type="similarity">
    <text evidence="1 3">Belongs to the HAD-like hydrolase superfamily. S-2-haloalkanoic acid dehalogenase family.</text>
</comment>
<dbReference type="EC" id="3.8.1.2" evidence="3"/>
<evidence type="ECO:0000256" key="2">
    <source>
        <dbReference type="ARBA" id="ARBA00022801"/>
    </source>
</evidence>
<name>A0A6M4H973_9PROT</name>
<dbReference type="InterPro" id="IPR023214">
    <property type="entry name" value="HAD_sf"/>
</dbReference>
<dbReference type="SFLD" id="SFLDS00003">
    <property type="entry name" value="Haloacid_Dehalogenase"/>
    <property type="match status" value="1"/>
</dbReference>
<dbReference type="SFLD" id="SFLDF00045">
    <property type="entry name" value="2-haloacid_dehalogenase"/>
    <property type="match status" value="1"/>
</dbReference>
<gene>
    <name evidence="4" type="ORF">DSM104440_02955</name>
</gene>
<dbReference type="InterPro" id="IPR036412">
    <property type="entry name" value="HAD-like_sf"/>
</dbReference>
<dbReference type="InterPro" id="IPR006439">
    <property type="entry name" value="HAD-SF_hydro_IA"/>
</dbReference>
<dbReference type="RefSeq" id="WP_171163979.1">
    <property type="nucleotide sequence ID" value="NZ_CP053073.1"/>
</dbReference>
<keyword evidence="2 3" id="KW-0378">Hydrolase</keyword>
<dbReference type="InterPro" id="IPR023198">
    <property type="entry name" value="PGP-like_dom2"/>
</dbReference>
<dbReference type="AlphaFoldDB" id="A0A6M4H973"/>
<reference evidence="4 5" key="1">
    <citation type="submission" date="2020-04" db="EMBL/GenBank/DDBJ databases">
        <title>Usitatibacter rugosus gen. nov., sp. nov. and Usitatibacter palustris sp. nov., novel members of Usitatibacteraceae fam. nov. within the order Nitrosomonadales isolated from soil.</title>
        <authorList>
            <person name="Huber K.J."/>
            <person name="Neumann-Schaal M."/>
            <person name="Geppert A."/>
            <person name="Luckner M."/>
            <person name="Wanner G."/>
            <person name="Overmann J."/>
        </authorList>
    </citation>
    <scope>NUCLEOTIDE SEQUENCE [LARGE SCALE GENOMIC DNA]</scope>
    <source>
        <strain evidence="4 5">Swamp67</strain>
    </source>
</reference>
<evidence type="ECO:0000313" key="4">
    <source>
        <dbReference type="EMBL" id="QJR16126.1"/>
    </source>
</evidence>